<dbReference type="Proteomes" id="UP001419910">
    <property type="component" value="Unassembled WGS sequence"/>
</dbReference>
<dbReference type="SUPFAM" id="SSF56112">
    <property type="entry name" value="Protein kinase-like (PK-like)"/>
    <property type="match status" value="1"/>
</dbReference>
<keyword evidence="2" id="KW-1185">Reference proteome</keyword>
<gene>
    <name evidence="1" type="ORF">ABC974_07925</name>
</gene>
<dbReference type="InterPro" id="IPR011009">
    <property type="entry name" value="Kinase-like_dom_sf"/>
</dbReference>
<name>A0ABU9Y166_9SPHN</name>
<dbReference type="InterPro" id="IPR052732">
    <property type="entry name" value="Cell-binding_unc_protein"/>
</dbReference>
<evidence type="ECO:0000313" key="2">
    <source>
        <dbReference type="Proteomes" id="UP001419910"/>
    </source>
</evidence>
<reference evidence="1 2" key="1">
    <citation type="submission" date="2024-05" db="EMBL/GenBank/DDBJ databases">
        <authorList>
            <person name="Liu Q."/>
            <person name="Xin Y.-H."/>
        </authorList>
    </citation>
    <scope>NUCLEOTIDE SEQUENCE [LARGE SCALE GENOMIC DNA]</scope>
    <source>
        <strain evidence="1 2">CGMCC 1.10181</strain>
    </source>
</reference>
<dbReference type="PANTHER" id="PTHR43883:SF1">
    <property type="entry name" value="GLUCONOKINASE"/>
    <property type="match status" value="1"/>
</dbReference>
<proteinExistence type="predicted"/>
<protein>
    <recommendedName>
        <fullName evidence="3">Aminoglycoside phosphotransferase domain-containing protein</fullName>
    </recommendedName>
</protein>
<comment type="caution">
    <text evidence="1">The sequence shown here is derived from an EMBL/GenBank/DDBJ whole genome shotgun (WGS) entry which is preliminary data.</text>
</comment>
<sequence length="347" mass="38807">MTIATDSSRSDGAFAEIVAFLQKPCSYPAPAEVETVETHMSLVFLVGDRVYKMKKPQRLRFVDFTTLEARRRNCERELRLNQALAPGVYRDVVAVVRRCDGGLAIGGAGEPVEWLLVMTRLDDSLLLSARIASGAAGPEDIAGLAELLARFYTGSRRIRLTAAEHLEWWVQAIARVEASLRDFTAALAERTVTEALARLHRLLAEVEVSLAERAAGRRIIDGHGDLRPEHVFVGPPLMLLDRLEFDARLRWVDPFDEAVFLGLECERLGASWVGPQLVASLRIRLDDDPPPALLAFYRCYRACMRASLSIEHLRDARPRTPERWPRQAAEYLDLAFRPSPSGDPPRG</sequence>
<dbReference type="EMBL" id="JBDIME010000004">
    <property type="protein sequence ID" value="MEN2789548.1"/>
    <property type="molecule type" value="Genomic_DNA"/>
</dbReference>
<evidence type="ECO:0008006" key="3">
    <source>
        <dbReference type="Google" id="ProtNLM"/>
    </source>
</evidence>
<organism evidence="1 2">
    <name type="scientific">Sphingomonas oligophenolica</name>
    <dbReference type="NCBI Taxonomy" id="301154"/>
    <lineage>
        <taxon>Bacteria</taxon>
        <taxon>Pseudomonadati</taxon>
        <taxon>Pseudomonadota</taxon>
        <taxon>Alphaproteobacteria</taxon>
        <taxon>Sphingomonadales</taxon>
        <taxon>Sphingomonadaceae</taxon>
        <taxon>Sphingomonas</taxon>
    </lineage>
</organism>
<dbReference type="RefSeq" id="WP_343887153.1">
    <property type="nucleotide sequence ID" value="NZ_BAAAEH010000002.1"/>
</dbReference>
<accession>A0ABU9Y166</accession>
<evidence type="ECO:0000313" key="1">
    <source>
        <dbReference type="EMBL" id="MEN2789548.1"/>
    </source>
</evidence>
<dbReference type="PANTHER" id="PTHR43883">
    <property type="entry name" value="SLR0207 PROTEIN"/>
    <property type="match status" value="1"/>
</dbReference>